<dbReference type="AlphaFoldDB" id="A0A0L8HHA3"/>
<evidence type="ECO:0000313" key="1">
    <source>
        <dbReference type="EMBL" id="KOF88616.1"/>
    </source>
</evidence>
<gene>
    <name evidence="1" type="ORF">OCBIM_22014705mg</name>
</gene>
<reference evidence="1" key="1">
    <citation type="submission" date="2015-07" db="EMBL/GenBank/DDBJ databases">
        <title>MeaNS - Measles Nucleotide Surveillance Program.</title>
        <authorList>
            <person name="Tran T."/>
            <person name="Druce J."/>
        </authorList>
    </citation>
    <scope>NUCLEOTIDE SEQUENCE</scope>
    <source>
        <strain evidence="1">UCB-OBI-ISO-001</strain>
        <tissue evidence="1">Gonad</tissue>
    </source>
</reference>
<name>A0A0L8HHA3_OCTBM</name>
<sequence>MHWFFPISLSFTAPLSEQGISRIGCLLFLFQLVSIQNKFQLNRTSICCISISLGYRLHLLISILLFQQHFSITLDM</sequence>
<accession>A0A0L8HHA3</accession>
<proteinExistence type="predicted"/>
<organism evidence="1">
    <name type="scientific">Octopus bimaculoides</name>
    <name type="common">California two-spotted octopus</name>
    <dbReference type="NCBI Taxonomy" id="37653"/>
    <lineage>
        <taxon>Eukaryota</taxon>
        <taxon>Metazoa</taxon>
        <taxon>Spiralia</taxon>
        <taxon>Lophotrochozoa</taxon>
        <taxon>Mollusca</taxon>
        <taxon>Cephalopoda</taxon>
        <taxon>Coleoidea</taxon>
        <taxon>Octopodiformes</taxon>
        <taxon>Octopoda</taxon>
        <taxon>Incirrata</taxon>
        <taxon>Octopodidae</taxon>
        <taxon>Octopus</taxon>
    </lineage>
</organism>
<protein>
    <submittedName>
        <fullName evidence="1">Uncharacterized protein</fullName>
    </submittedName>
</protein>
<dbReference type="EMBL" id="KQ418168">
    <property type="protein sequence ID" value="KOF88616.1"/>
    <property type="molecule type" value="Genomic_DNA"/>
</dbReference>